<dbReference type="Proteomes" id="UP000230066">
    <property type="component" value="Unassembled WGS sequence"/>
</dbReference>
<organism evidence="2 3">
    <name type="scientific">Fasciola hepatica</name>
    <name type="common">Liver fluke</name>
    <dbReference type="NCBI Taxonomy" id="6192"/>
    <lineage>
        <taxon>Eukaryota</taxon>
        <taxon>Metazoa</taxon>
        <taxon>Spiralia</taxon>
        <taxon>Lophotrochozoa</taxon>
        <taxon>Platyhelminthes</taxon>
        <taxon>Trematoda</taxon>
        <taxon>Digenea</taxon>
        <taxon>Plagiorchiida</taxon>
        <taxon>Echinostomata</taxon>
        <taxon>Echinostomatoidea</taxon>
        <taxon>Fasciolidae</taxon>
        <taxon>Fasciola</taxon>
    </lineage>
</organism>
<name>A0A4E0QYS6_FASHE</name>
<sequence>MPTQLQQQAGIWTTTIPDSRGQRGPCNPSQKKDDLLPGNVLSQDAPRSPRESNTLLVGPNFGLRNKVGCGNFDELLLGWNFCTNKHVATNLEPVKTRAHQLHLEYRFYRMLQSGSMVGLCDVYYFGPVDQHNVLVMELFSPSLEKLFEICKQRFSQETVLMIAIQLLSRTETCIQSI</sequence>
<evidence type="ECO:0000313" key="2">
    <source>
        <dbReference type="EMBL" id="THD20629.1"/>
    </source>
</evidence>
<dbReference type="SUPFAM" id="SSF56112">
    <property type="entry name" value="Protein kinase-like (PK-like)"/>
    <property type="match status" value="1"/>
</dbReference>
<reference evidence="2" key="1">
    <citation type="submission" date="2019-03" db="EMBL/GenBank/DDBJ databases">
        <title>Improved annotation for the trematode Fasciola hepatica.</title>
        <authorList>
            <person name="Choi Y.-J."/>
            <person name="Martin J."/>
            <person name="Mitreva M."/>
        </authorList>
    </citation>
    <scope>NUCLEOTIDE SEQUENCE [LARGE SCALE GENOMIC DNA]</scope>
</reference>
<dbReference type="InterPro" id="IPR050235">
    <property type="entry name" value="CK1_Ser-Thr_kinase"/>
</dbReference>
<dbReference type="AlphaFoldDB" id="A0A4E0QYS6"/>
<dbReference type="EMBL" id="JXXN02004383">
    <property type="protein sequence ID" value="THD20629.1"/>
    <property type="molecule type" value="Genomic_DNA"/>
</dbReference>
<dbReference type="GO" id="GO:0016301">
    <property type="term" value="F:kinase activity"/>
    <property type="evidence" value="ECO:0007669"/>
    <property type="project" value="UniProtKB-KW"/>
</dbReference>
<dbReference type="PANTHER" id="PTHR11909">
    <property type="entry name" value="CASEIN KINASE-RELATED"/>
    <property type="match status" value="1"/>
</dbReference>
<proteinExistence type="predicted"/>
<keyword evidence="2" id="KW-0808">Transferase</keyword>
<keyword evidence="3" id="KW-1185">Reference proteome</keyword>
<keyword evidence="2" id="KW-0418">Kinase</keyword>
<accession>A0A4E0QYS6</accession>
<protein>
    <submittedName>
        <fullName evidence="2">Casein kinase</fullName>
    </submittedName>
</protein>
<dbReference type="InterPro" id="IPR011009">
    <property type="entry name" value="Kinase-like_dom_sf"/>
</dbReference>
<evidence type="ECO:0000313" key="3">
    <source>
        <dbReference type="Proteomes" id="UP000230066"/>
    </source>
</evidence>
<dbReference type="Gene3D" id="3.30.200.20">
    <property type="entry name" value="Phosphorylase Kinase, domain 1"/>
    <property type="match status" value="1"/>
</dbReference>
<feature type="compositionally biased region" description="Polar residues" evidence="1">
    <location>
        <begin position="1"/>
        <end position="17"/>
    </location>
</feature>
<gene>
    <name evidence="2" type="ORF">D915_008626</name>
</gene>
<evidence type="ECO:0000256" key="1">
    <source>
        <dbReference type="SAM" id="MobiDB-lite"/>
    </source>
</evidence>
<comment type="caution">
    <text evidence="2">The sequence shown here is derived from an EMBL/GenBank/DDBJ whole genome shotgun (WGS) entry which is preliminary data.</text>
</comment>
<feature type="region of interest" description="Disordered" evidence="1">
    <location>
        <begin position="1"/>
        <end position="53"/>
    </location>
</feature>